<protein>
    <submittedName>
        <fullName evidence="6">Uncharacterized protein</fullName>
    </submittedName>
</protein>
<dbReference type="InterPro" id="IPR050560">
    <property type="entry name" value="MYB_TF"/>
</dbReference>
<dbReference type="Gene3D" id="1.10.10.60">
    <property type="entry name" value="Homeodomain-like"/>
    <property type="match status" value="2"/>
</dbReference>
<dbReference type="SMART" id="SM00717">
    <property type="entry name" value="SANT"/>
    <property type="match status" value="2"/>
</dbReference>
<evidence type="ECO:0000256" key="3">
    <source>
        <dbReference type="SAM" id="MobiDB-lite"/>
    </source>
</evidence>
<dbReference type="PROSITE" id="PS50090">
    <property type="entry name" value="MYB_LIKE"/>
    <property type="match status" value="2"/>
</dbReference>
<reference evidence="6 7" key="1">
    <citation type="submission" date="2020-10" db="EMBL/GenBank/DDBJ databases">
        <title>The Coptis chinensis genome and diversification of protoberbering-type alkaloids.</title>
        <authorList>
            <person name="Wang B."/>
            <person name="Shu S."/>
            <person name="Song C."/>
            <person name="Liu Y."/>
        </authorList>
    </citation>
    <scope>NUCLEOTIDE SEQUENCE [LARGE SCALE GENOMIC DNA]</scope>
    <source>
        <strain evidence="6">HL-2020</strain>
        <tissue evidence="6">Leaf</tissue>
    </source>
</reference>
<dbReference type="InterPro" id="IPR009057">
    <property type="entry name" value="Homeodomain-like_sf"/>
</dbReference>
<dbReference type="Pfam" id="PF13921">
    <property type="entry name" value="Myb_DNA-bind_6"/>
    <property type="match status" value="1"/>
</dbReference>
<keyword evidence="2" id="KW-0238">DNA-binding</keyword>
<name>A0A835IYZ9_9MAGN</name>
<organism evidence="6 7">
    <name type="scientific">Coptis chinensis</name>
    <dbReference type="NCBI Taxonomy" id="261450"/>
    <lineage>
        <taxon>Eukaryota</taxon>
        <taxon>Viridiplantae</taxon>
        <taxon>Streptophyta</taxon>
        <taxon>Embryophyta</taxon>
        <taxon>Tracheophyta</taxon>
        <taxon>Spermatophyta</taxon>
        <taxon>Magnoliopsida</taxon>
        <taxon>Ranunculales</taxon>
        <taxon>Ranunculaceae</taxon>
        <taxon>Coptidoideae</taxon>
        <taxon>Coptis</taxon>
    </lineage>
</organism>
<dbReference type="GO" id="GO:0005634">
    <property type="term" value="C:nucleus"/>
    <property type="evidence" value="ECO:0007669"/>
    <property type="project" value="TreeGrafter"/>
</dbReference>
<evidence type="ECO:0000313" key="7">
    <source>
        <dbReference type="Proteomes" id="UP000631114"/>
    </source>
</evidence>
<dbReference type="InterPro" id="IPR017930">
    <property type="entry name" value="Myb_dom"/>
</dbReference>
<evidence type="ECO:0000259" key="5">
    <source>
        <dbReference type="PROSITE" id="PS51294"/>
    </source>
</evidence>
<dbReference type="AlphaFoldDB" id="A0A835IYZ9"/>
<dbReference type="GO" id="GO:0000981">
    <property type="term" value="F:DNA-binding transcription factor activity, RNA polymerase II-specific"/>
    <property type="evidence" value="ECO:0007669"/>
    <property type="project" value="TreeGrafter"/>
</dbReference>
<dbReference type="SUPFAM" id="SSF46689">
    <property type="entry name" value="Homeodomain-like"/>
    <property type="match status" value="1"/>
</dbReference>
<feature type="domain" description="Myb-like" evidence="4">
    <location>
        <begin position="62"/>
        <end position="106"/>
    </location>
</feature>
<proteinExistence type="predicted"/>
<dbReference type="Proteomes" id="UP000631114">
    <property type="component" value="Unassembled WGS sequence"/>
</dbReference>
<evidence type="ECO:0000259" key="4">
    <source>
        <dbReference type="PROSITE" id="PS50090"/>
    </source>
</evidence>
<dbReference type="PROSITE" id="PS51294">
    <property type="entry name" value="HTH_MYB"/>
    <property type="match status" value="2"/>
</dbReference>
<dbReference type="EMBL" id="JADFTS010000001">
    <property type="protein sequence ID" value="KAF9626686.1"/>
    <property type="molecule type" value="Genomic_DNA"/>
</dbReference>
<sequence>MEYETIYNNGVVFRPDFFQGNYLNPNLPIFRDGFSFNQQCMLKRIVQVAQHPDSSHLHGPQKWNEQEDGLLDILVNIYGDKDWANIAKGMNGRTGKQCRERWYNHAKPAIEFGPWSENEDIALVRGHMKFKNRWVEIAKLIPGRTENMVKNRWNNISRKENSTTRKNRTSNRSSPPSEILRDYIRSVESHSNGNTVDAGTALMGNIAVDLPSPSADDGQVIYPSFPDLDTQDDMSFLDDEEMFHFLSQGNSENVVPLDVALSSPIYMMH</sequence>
<dbReference type="OrthoDB" id="2143914at2759"/>
<dbReference type="PANTHER" id="PTHR45614">
    <property type="entry name" value="MYB PROTEIN-RELATED"/>
    <property type="match status" value="1"/>
</dbReference>
<accession>A0A835IYZ9</accession>
<feature type="domain" description="Myb-like" evidence="4">
    <location>
        <begin position="107"/>
        <end position="157"/>
    </location>
</feature>
<gene>
    <name evidence="6" type="ORF">IFM89_038781</name>
</gene>
<evidence type="ECO:0000256" key="2">
    <source>
        <dbReference type="ARBA" id="ARBA00023125"/>
    </source>
</evidence>
<feature type="domain" description="HTH myb-type" evidence="5">
    <location>
        <begin position="61"/>
        <end position="110"/>
    </location>
</feature>
<feature type="region of interest" description="Disordered" evidence="3">
    <location>
        <begin position="154"/>
        <end position="179"/>
    </location>
</feature>
<keyword evidence="1" id="KW-0677">Repeat</keyword>
<evidence type="ECO:0000313" key="6">
    <source>
        <dbReference type="EMBL" id="KAF9626686.1"/>
    </source>
</evidence>
<feature type="domain" description="HTH myb-type" evidence="5">
    <location>
        <begin position="113"/>
        <end position="161"/>
    </location>
</feature>
<keyword evidence="7" id="KW-1185">Reference proteome</keyword>
<dbReference type="GO" id="GO:0000978">
    <property type="term" value="F:RNA polymerase II cis-regulatory region sequence-specific DNA binding"/>
    <property type="evidence" value="ECO:0007669"/>
    <property type="project" value="TreeGrafter"/>
</dbReference>
<dbReference type="CDD" id="cd00167">
    <property type="entry name" value="SANT"/>
    <property type="match status" value="2"/>
</dbReference>
<evidence type="ECO:0000256" key="1">
    <source>
        <dbReference type="ARBA" id="ARBA00022737"/>
    </source>
</evidence>
<comment type="caution">
    <text evidence="6">The sequence shown here is derived from an EMBL/GenBank/DDBJ whole genome shotgun (WGS) entry which is preliminary data.</text>
</comment>
<dbReference type="InterPro" id="IPR001005">
    <property type="entry name" value="SANT/Myb"/>
</dbReference>
<dbReference type="FunFam" id="1.10.10.60:FF:000010">
    <property type="entry name" value="Transcriptional activator Myb isoform A"/>
    <property type="match status" value="1"/>
</dbReference>